<evidence type="ECO:0000256" key="4">
    <source>
        <dbReference type="ARBA" id="ARBA00012485"/>
    </source>
</evidence>
<comment type="similarity">
    <text evidence="11">Belongs to the UPL family. TOM1/PTR1 subfamily.</text>
</comment>
<comment type="catalytic activity">
    <reaction evidence="1">
        <text>S-ubiquitinyl-[E2 ubiquitin-conjugating enzyme]-L-cysteine + [acceptor protein]-L-lysine = [E2 ubiquitin-conjugating enzyme]-L-cysteine + N(6)-ubiquitinyl-[acceptor protein]-L-lysine.</text>
        <dbReference type="EC" id="2.3.2.26"/>
    </reaction>
</comment>
<feature type="region of interest" description="Disordered" evidence="14">
    <location>
        <begin position="2366"/>
        <end position="2517"/>
    </location>
</feature>
<feature type="domain" description="HECT" evidence="16">
    <location>
        <begin position="3799"/>
        <end position="4135"/>
    </location>
</feature>
<feature type="region of interest" description="Disordered" evidence="14">
    <location>
        <begin position="3460"/>
        <end position="3482"/>
    </location>
</feature>
<dbReference type="InterPro" id="IPR015940">
    <property type="entry name" value="UBA"/>
</dbReference>
<evidence type="ECO:0000259" key="17">
    <source>
        <dbReference type="PROSITE" id="PS50918"/>
    </source>
</evidence>
<evidence type="ECO:0000256" key="10">
    <source>
        <dbReference type="ARBA" id="ARBA00023242"/>
    </source>
</evidence>
<dbReference type="InterPro" id="IPR016024">
    <property type="entry name" value="ARM-type_fold"/>
</dbReference>
<feature type="compositionally biased region" description="Polar residues" evidence="14">
    <location>
        <begin position="2622"/>
        <end position="2638"/>
    </location>
</feature>
<reference evidence="18 19" key="1">
    <citation type="submission" date="2021-04" db="EMBL/GenBank/DDBJ databases">
        <authorList>
            <person name="Bliznina A."/>
        </authorList>
    </citation>
    <scope>NUCLEOTIDE SEQUENCE [LARGE SCALE GENOMIC DNA]</scope>
</reference>
<dbReference type="PROSITE" id="PS50030">
    <property type="entry name" value="UBA"/>
    <property type="match status" value="1"/>
</dbReference>
<evidence type="ECO:0000256" key="13">
    <source>
        <dbReference type="SAM" id="Coils"/>
    </source>
</evidence>
<comment type="pathway">
    <text evidence="3">Protein modification; protein ubiquitination.</text>
</comment>
<protein>
    <recommendedName>
        <fullName evidence="4">HECT-type E3 ubiquitin transferase</fullName>
        <ecNumber evidence="4">2.3.2.26</ecNumber>
    </recommendedName>
</protein>
<feature type="compositionally biased region" description="Acidic residues" evidence="14">
    <location>
        <begin position="2431"/>
        <end position="2458"/>
    </location>
</feature>
<dbReference type="Pfam" id="PF06025">
    <property type="entry name" value="DUF913"/>
    <property type="match status" value="1"/>
</dbReference>
<sequence>MKLKKSHTEPPADCAELIEKLVGLNHDELLDTLTKINTWTVGKCELYHWVSVLDKFDEILGEACSTVEGHQWYYKVDKDSKLRDLVLGILNFTALLIEYSCSRHIYNSIDHVISLMCVADLDVTHSVLNLLYTFTKRSTYLTRLNQDTRKRLIAQLTYLADSWGGKENGYGLAECCTESDNRQKSATTLHFDFRVEDDSKNDQHQIESKIESIYIQDMSVFTDPLGKIMEELLDMYNRLPKNLHMKLYTQLRLAHSFGNSADRLKCVQVRLHAISVLVFMSTSEASMSPVLYPGFVEEIVDLLMLEADEKLIEIKAAALRTITSIVHLDHHPRLVTIIDATGSGEYHGLLPKLIRECIASMTSEDAAEQGAPARFPHSLSTALFSFLYHLSSYESGAEALVNSGMVESLLTVIQKIGDQQDQIMFVTRAVRIVDLVTNVEMTSFSGLKGVQIFIDRLEREVASCRVEAPRELEPRKKSADGTMEIDENLQEFTKKGVQCMPQRSALFKSILNFLKKTIQDQTMAESIRHIMESSLPKSLKHIISNCDYYGASLFLVALEVVQFYVFHEPSLLSNMQETGITDVILQALLIKGPPATKEVLQFLPAIFTAMCMNEAGLNEFQSYNPFEKMFRVLINIDYLQAMKKRRSSESATDTAGTLGSSVDELMRHQNSLRKPAIAAAIDLLHHLVDIGNNPDTIVVKTLSSTSKVDATVTAEPVTIDQETQSDEERATMDGEFVDDGNVENPKKRRKLVDMIEEQKKIKEPEKVPLMEYIVNVCKFLDSMLSNNNTPDHCKEFIAAGGVPVLLKLVSLKSLPLDFPTSAAAQQVASVLRVVFVLSKDKSVLKATIDVVKEWLDKYDQYWQQESSKATIESPSLMLREYTDSTLDPVRSSIEMPIFQLTSKIFGFVNLLQNMTSNVQNEARVICVKVWSSETSLKVLDGFAKLYRNLIWESSCMIEIMEDKMEIEGLGKADLDRICTIDWSEEVSPLPSASASSASSNATTPVDSNPLSGASPTSVLQDEVGSLNIGSPSEQNRPLKRRSPDPQDAQRIEQLMKKDKTMKIRKMIKDVPYEAAQNLGVKLSTLFQLLVKFATAPARSNRRNPNKIPPSTSARMIASELIKHITDTLVWKPPIQVSSTKFRLFFGRSATQLLSALLLDECKVPYMLMLQHLDCVDGLRKMESALYSSIEDAAGESLESLLEKETLPRGVGEHLSEWLTLIEKLVDTRKYDQKPTDRTYVDMPENYAPYHVPFKRASFLAHAHTIAFRAIKLLWGKKCLTNFGTKKESSRLLENILTVLRHIIKSEDFIDEALTVERESSEINASNRNKSIHAYFLNETEADCKKHNGFNPRFSKIIQQLVAGEQLDAIFEEFKWLEPKEFIDRLYRNQDGSSENRDLGEGGSRRPASNAMVDALSLLSQERQSQSRASTVREATNRLDTLRSNLERIRTDLENSANRDNDHATLLANNVETLVSMGYSDDLARRALAQTRNNLTEAIEFCLSAPADEDDELAMAIRLSLGEPTRDPDLPALEYASSEEEPPVNLVEPSPPRELTSFDKLKKLNSENVARFAALLACGDYMQSLERKDSPYIEPAEVRAFSENMTSGCFQMLEDDPKAVYSVSDLLIATMRRSDKSWTQQAITDIVSKINLTAKDVLEKQNCVQKTGLLTSLRDSGFDPGQLRKASQDLSTGLLLLTLLFDEAKMNCAKAIDDNKLMDTIVELLTMAKGLIDGVCQEEVPKWVSSSLLLADLYQKISLADERRKQLDLIYSNQKIVWKYYEEREKRWKAYTDDENNKITKAYEKGDTSCRLIGRRKYFICFSRMIQQSDETPSKKPIMRFYSGAKKDDKAMDASPKATLEALAQDSVKLTDDQAQHLIDCCVALCTRQNTDSDTIHSSLRIILRVTKKHSLALFFAERGGLEMMFKLNQNQGFSGFYSIASLLIRHLLESPAILKACFRKTVALFATTSSAQASLGVHDRATSSRSSHREINLMLRQLSPVACRNPDLFIEVVQKQLKINIRNYHGGKDISNVSADTARDAFLNSKDNEKENIKKNPAPELTNILQFLINKLGTFSEEKDKEMEDEPQQQPKPQPLLSQSLLLRILAEVISSYPACASALCKLKIACVDSNLMEFIIDKLLLHKGETTPDNLCLNLLACFAACDHAKVKNTFIAELKNGLARIVKQPESSQKHHHLRAIVELVLVAIKRNSPPQKDDSLRGIRSIPDKDINSLSITMVKRGVAQDLARTIHTLDLSSPHLSVTINIIFRALETLSKVTGIAINIKSDSSSKKSKNGVATTSANANDLSPADNSPLGAPSSSHVLEDFPELIAAEREMRQQANEALMNIIANEERIHESRRNRQMLIDAMPPPSNPDRRDDNDQGSNMEYEDEQSQEESVEAENETEPEDLPELQDLYQADANMHDDHDHGEEEDEDEDGGEDVDDDEDEDDDDDDEDRGDGRNYTENDYLLPEGVGMDPPTEDMEEDMNRSDDEEEDDDDDEESIEFPIPGESGHYEGETYEILDPFNHRDMIPGIVPMDLMPRRGLERFMDRPTMENFSDTFVNSWGRGRDHIPFGGRFRHRAIRTRGASSTSNQPPPPDNSSRNLLQPLNPTHPLLSRVGTGSNSSATQRNSTSSARDYVLSYSGRNWESLGNQVYPYYFHRHRLRPQNIYNSPGTFFSRDLSRSANNSLPFSSAQMNINDLLPDHMAISRSSRHSDERLGETEVTFPSAFYRWAEEATVLDGESIHNVVLIVRNDIMPVLEERCKKDLEEAEKAQRGGGEEKQEELKKKAAEEAEEAEKRAKEESENAEKQDEPKTEPENPTAEQQPSATGPNPNASFAEILNSTGDLANLDTSAGDIPQEFTEAIQAASQEAAASQGATSQSNTAPAETDATSQPVDIAPTTAVSAPETRSINPWQEMDPAILNELPEEVRREVYASVLDNVRRETSTAVESTTLDPINEEFLNALPANIRHEVQAAHERVNSDLSERAARVGAQATAQSSSGATGGDGNIEEWIRTLPQDLRRTILTDMAEENVAALPEDLQTEARTLQQRTLRGINALESYRRRTIRPSNFTGRANYLGRYESRRGTDSDTRSSEKKTIPHLSPKYMIDAESLSCILAVLFVNDNGIQQRKLHMILKNFAMHGSTCNWLITSLLDIIHRTTNTSSNAQDKSYIVPNWLSLKLEASLGARHSVFQIKNDQLEIHPQAASYICRSVIESLTYLAKWNTKFFNASPCHTQSTVPPFWDLLFKLEKDSSSSNFGKKADPQCQLHTSDNDVQAVKSLEQLNKSVFASLLRMLNHPVINESKSLLDKTLTLISIVAIDLPVINGGQEKIFQNEISNLVSILGRVSSEEGTHECTQILLELSRCHISFRIQVLDELIAGASVFGKKLEGQLRQLLTELKAKTKEEREASNKNELIVPAMQKLTSKNSIQASFLRLLKIIEELRRSDFGNKSSGSMRGSLNWRENGQRGSRSRGRDAYSWLHRGMQSSRFHFDETLNDVIHGMYTPNMLRAAISRNRPDTAETIIDVMERQLSGRGGIQDVGVLLPRFMRSGSGSVTLRDNEPRSGSASGTQRPSTNDAEESAKNAKLKQAKEESEKLKKEAACLNEYLADLLNLSELWQILSDSLGELDVNKDSHTFMVLQPAVEAFFMVHATSTETESEKKETKQEMLAHIEKIAPLPESPGEEKEDESTSEQNKYKNLPQNTVKFLQFAEKHKAVLNQILRQSSTQLVDGPFSVLTKHIRLLDFDIKRRYFRKELDKIKENTPRGDTAIHVNRETIFDDSFRELHRKKPEDWKGKLYIVFNNEEGQDAGGLLREWFLVISRQMFNPNYALFAQAANDRVTYRINPYSDVNPTDKLYFNFVGHVVAKAILDNKLLECYFTRAFYKHMLGVTVTYKDMEAEDLELYRSLLFLINNPVADLGYEITFSMDFERFGKTETIDLKENGRNVPVTDENKLEYVHLICQEKMVGSVKNQLRAFLEGFYDIIPRRLISIFDEHELELLISGLPTIDIDDLKANTEYQKYNANSLQIQWFWRALKSFNQEERAKFLQFVTGTSKVPLRGFANLEGMNGTQKFQIHRDERSTSRLPCAHTCFNQLDLPVYETYEKLRTQMLKAITESSEGFGLA</sequence>
<dbReference type="InterPro" id="IPR025527">
    <property type="entry name" value="HUWE1/Rev1_UBM"/>
</dbReference>
<dbReference type="Pfam" id="PF02825">
    <property type="entry name" value="WWE"/>
    <property type="match status" value="1"/>
</dbReference>
<dbReference type="PANTHER" id="PTHR11254:SF67">
    <property type="entry name" value="E3 UBIQUITIN-PROTEIN LIGASE HUWE1"/>
    <property type="match status" value="1"/>
</dbReference>
<feature type="domain" description="WWE" evidence="17">
    <location>
        <begin position="1761"/>
        <end position="1839"/>
    </location>
</feature>
<dbReference type="SMART" id="SM00119">
    <property type="entry name" value="HECTc"/>
    <property type="match status" value="1"/>
</dbReference>
<dbReference type="InterPro" id="IPR010309">
    <property type="entry name" value="E3_Ub_ligase_DUF908"/>
</dbReference>
<evidence type="ECO:0000256" key="8">
    <source>
        <dbReference type="ARBA" id="ARBA00022786"/>
    </source>
</evidence>
<dbReference type="PROSITE" id="PS50918">
    <property type="entry name" value="WWE"/>
    <property type="match status" value="1"/>
</dbReference>
<dbReference type="CDD" id="cd00078">
    <property type="entry name" value="HECTc"/>
    <property type="match status" value="1"/>
</dbReference>
<evidence type="ECO:0000256" key="2">
    <source>
        <dbReference type="ARBA" id="ARBA00004123"/>
    </source>
</evidence>
<dbReference type="EMBL" id="OU015566">
    <property type="protein sequence ID" value="CAG5105382.1"/>
    <property type="molecule type" value="Genomic_DNA"/>
</dbReference>
<dbReference type="InterPro" id="IPR037197">
    <property type="entry name" value="WWE_dom_sf"/>
</dbReference>
<feature type="compositionally biased region" description="Basic and acidic residues" evidence="14">
    <location>
        <begin position="2774"/>
        <end position="2821"/>
    </location>
</feature>
<dbReference type="InterPro" id="IPR050409">
    <property type="entry name" value="E3_ubiq-protein_ligase"/>
</dbReference>
<dbReference type="PROSITE" id="PS50330">
    <property type="entry name" value="UIM"/>
    <property type="match status" value="1"/>
</dbReference>
<dbReference type="InterPro" id="IPR010314">
    <property type="entry name" value="E3_Ub_ligase_DUF913"/>
</dbReference>
<dbReference type="Gene3D" id="3.30.2160.10">
    <property type="entry name" value="Hect, E3 ligase catalytic domain"/>
    <property type="match status" value="1"/>
</dbReference>
<dbReference type="EC" id="2.3.2.26" evidence="4"/>
<dbReference type="InterPro" id="IPR003903">
    <property type="entry name" value="UIM_dom"/>
</dbReference>
<dbReference type="PROSITE" id="PS50237">
    <property type="entry name" value="HECT"/>
    <property type="match status" value="1"/>
</dbReference>
<evidence type="ECO:0000256" key="12">
    <source>
        <dbReference type="PROSITE-ProRule" id="PRU00104"/>
    </source>
</evidence>
<feature type="region of interest" description="Disordered" evidence="14">
    <location>
        <begin position="2871"/>
        <end position="2902"/>
    </location>
</feature>
<evidence type="ECO:0000256" key="3">
    <source>
        <dbReference type="ARBA" id="ARBA00004906"/>
    </source>
</evidence>
<dbReference type="InterPro" id="IPR004170">
    <property type="entry name" value="WWE_dom"/>
</dbReference>
<dbReference type="SMART" id="SM00165">
    <property type="entry name" value="UBA"/>
    <property type="match status" value="1"/>
</dbReference>
<feature type="compositionally biased region" description="Acidic residues" evidence="14">
    <location>
        <begin position="2388"/>
        <end position="2412"/>
    </location>
</feature>
<keyword evidence="9" id="KW-0234">DNA repair</keyword>
<feature type="region of interest" description="Disordered" evidence="14">
    <location>
        <begin position="989"/>
        <end position="1049"/>
    </location>
</feature>
<keyword evidence="19" id="KW-1185">Reference proteome</keyword>
<dbReference type="Gene3D" id="3.30.720.50">
    <property type="match status" value="1"/>
</dbReference>
<evidence type="ECO:0000256" key="5">
    <source>
        <dbReference type="ARBA" id="ARBA00022553"/>
    </source>
</evidence>
<proteinExistence type="inferred from homology"/>
<evidence type="ECO:0000259" key="16">
    <source>
        <dbReference type="PROSITE" id="PS50237"/>
    </source>
</evidence>
<feature type="compositionally biased region" description="Polar residues" evidence="14">
    <location>
        <begin position="3562"/>
        <end position="3585"/>
    </location>
</feature>
<dbReference type="Pfam" id="PF14377">
    <property type="entry name" value="UBM"/>
    <property type="match status" value="3"/>
</dbReference>
<evidence type="ECO:0000256" key="7">
    <source>
        <dbReference type="ARBA" id="ARBA00022763"/>
    </source>
</evidence>
<feature type="compositionally biased region" description="Polar residues" evidence="14">
    <location>
        <begin position="2825"/>
        <end position="2842"/>
    </location>
</feature>
<organism evidence="18 19">
    <name type="scientific">Oikopleura dioica</name>
    <name type="common">Tunicate</name>
    <dbReference type="NCBI Taxonomy" id="34765"/>
    <lineage>
        <taxon>Eukaryota</taxon>
        <taxon>Metazoa</taxon>
        <taxon>Chordata</taxon>
        <taxon>Tunicata</taxon>
        <taxon>Appendicularia</taxon>
        <taxon>Copelata</taxon>
        <taxon>Oikopleuridae</taxon>
        <taxon>Oikopleura</taxon>
    </lineage>
</organism>
<dbReference type="Proteomes" id="UP001158576">
    <property type="component" value="Chromosome 1"/>
</dbReference>
<feature type="region of interest" description="Disordered" evidence="14">
    <location>
        <begin position="2587"/>
        <end position="2638"/>
    </location>
</feature>
<feature type="active site" description="Glycyl thioester intermediate" evidence="12">
    <location>
        <position position="4102"/>
    </location>
</feature>
<dbReference type="Gene3D" id="1.10.8.10">
    <property type="entry name" value="DNA helicase RuvA subunit, C-terminal domain"/>
    <property type="match status" value="1"/>
</dbReference>
<feature type="region of interest" description="Disordered" evidence="14">
    <location>
        <begin position="1387"/>
        <end position="1407"/>
    </location>
</feature>
<dbReference type="Pfam" id="PF22562">
    <property type="entry name" value="UBA_7"/>
    <property type="match status" value="1"/>
</dbReference>
<gene>
    <name evidence="18" type="ORF">OKIOD_LOCUS10846</name>
</gene>
<keyword evidence="5" id="KW-0597">Phosphoprotein</keyword>
<keyword evidence="8 12" id="KW-0833">Ubl conjugation pathway</keyword>
<feature type="compositionally biased region" description="Acidic residues" evidence="14">
    <location>
        <begin position="2480"/>
        <end position="2505"/>
    </location>
</feature>
<dbReference type="SUPFAM" id="SSF46934">
    <property type="entry name" value="UBA-like"/>
    <property type="match status" value="1"/>
</dbReference>
<comment type="subcellular location">
    <subcellularLocation>
        <location evidence="2">Nucleus</location>
    </subcellularLocation>
</comment>
<keyword evidence="13" id="KW-0175">Coiled coil</keyword>
<dbReference type="Pfam" id="PF00632">
    <property type="entry name" value="HECT"/>
    <property type="match status" value="1"/>
</dbReference>
<dbReference type="SUPFAM" id="SSF117839">
    <property type="entry name" value="WWE domain"/>
    <property type="match status" value="1"/>
</dbReference>
<feature type="compositionally biased region" description="Polar residues" evidence="14">
    <location>
        <begin position="2602"/>
        <end position="2612"/>
    </location>
</feature>
<dbReference type="PANTHER" id="PTHR11254">
    <property type="entry name" value="HECT DOMAIN UBIQUITIN-PROTEIN LIGASE"/>
    <property type="match status" value="1"/>
</dbReference>
<evidence type="ECO:0000259" key="15">
    <source>
        <dbReference type="PROSITE" id="PS50030"/>
    </source>
</evidence>
<feature type="domain" description="UBA" evidence="15">
    <location>
        <begin position="1457"/>
        <end position="1504"/>
    </location>
</feature>
<feature type="region of interest" description="Disordered" evidence="14">
    <location>
        <begin position="2287"/>
        <end position="2322"/>
    </location>
</feature>
<feature type="compositionally biased region" description="Low complexity" evidence="14">
    <location>
        <begin position="2871"/>
        <end position="2889"/>
    </location>
</feature>
<feature type="region of interest" description="Disordered" evidence="14">
    <location>
        <begin position="3562"/>
        <end position="3602"/>
    </location>
</feature>
<feature type="compositionally biased region" description="Polar residues" evidence="14">
    <location>
        <begin position="3460"/>
        <end position="3477"/>
    </location>
</feature>
<dbReference type="Pfam" id="PF06012">
    <property type="entry name" value="DUF908"/>
    <property type="match status" value="1"/>
</dbReference>
<evidence type="ECO:0000256" key="1">
    <source>
        <dbReference type="ARBA" id="ARBA00000885"/>
    </source>
</evidence>
<evidence type="ECO:0000256" key="14">
    <source>
        <dbReference type="SAM" id="MobiDB-lite"/>
    </source>
</evidence>
<keyword evidence="10" id="KW-0539">Nucleus</keyword>
<feature type="compositionally biased region" description="Basic and acidic residues" evidence="14">
    <location>
        <begin position="1387"/>
        <end position="1403"/>
    </location>
</feature>
<feature type="region of interest" description="Disordered" evidence="14">
    <location>
        <begin position="3683"/>
        <end position="3707"/>
    </location>
</feature>
<dbReference type="InterPro" id="IPR009060">
    <property type="entry name" value="UBA-like_sf"/>
</dbReference>
<dbReference type="Gene3D" id="3.30.2410.10">
    <property type="entry name" value="Hect, E3 ligase catalytic domain"/>
    <property type="match status" value="1"/>
</dbReference>
<feature type="compositionally biased region" description="Polar residues" evidence="14">
    <location>
        <begin position="2296"/>
        <end position="2306"/>
    </location>
</feature>
<feature type="coiled-coil region" evidence="13">
    <location>
        <begin position="1431"/>
        <end position="1458"/>
    </location>
</feature>
<evidence type="ECO:0000313" key="19">
    <source>
        <dbReference type="Proteomes" id="UP001158576"/>
    </source>
</evidence>
<dbReference type="InterPro" id="IPR035983">
    <property type="entry name" value="Hect_E3_ubiquitin_ligase"/>
</dbReference>
<accession>A0ABN7STG4</accession>
<evidence type="ECO:0000256" key="9">
    <source>
        <dbReference type="ARBA" id="ARBA00023204"/>
    </source>
</evidence>
<feature type="coiled-coil region" evidence="13">
    <location>
        <begin position="3393"/>
        <end position="3420"/>
    </location>
</feature>
<dbReference type="Gene3D" id="3.90.1750.10">
    <property type="entry name" value="Hect, E3 ligase catalytic domains"/>
    <property type="match status" value="1"/>
</dbReference>
<keyword evidence="7" id="KW-0227">DNA damage</keyword>
<dbReference type="SUPFAM" id="SSF56204">
    <property type="entry name" value="Hect, E3 ligase catalytic domain"/>
    <property type="match status" value="1"/>
</dbReference>
<feature type="region of interest" description="Disordered" evidence="14">
    <location>
        <begin position="2774"/>
        <end position="2842"/>
    </location>
</feature>
<feature type="compositionally biased region" description="Polar residues" evidence="14">
    <location>
        <begin position="1000"/>
        <end position="1019"/>
    </location>
</feature>
<dbReference type="InterPro" id="IPR000569">
    <property type="entry name" value="HECT_dom"/>
</dbReference>
<evidence type="ECO:0000256" key="11">
    <source>
        <dbReference type="ARBA" id="ARBA00034494"/>
    </source>
</evidence>
<name>A0ABN7STG4_OIKDI</name>
<keyword evidence="6" id="KW-0808">Transferase</keyword>
<evidence type="ECO:0000313" key="18">
    <source>
        <dbReference type="EMBL" id="CAG5105382.1"/>
    </source>
</evidence>
<dbReference type="SUPFAM" id="SSF48371">
    <property type="entry name" value="ARM repeat"/>
    <property type="match status" value="1"/>
</dbReference>
<evidence type="ECO:0000256" key="6">
    <source>
        <dbReference type="ARBA" id="ARBA00022679"/>
    </source>
</evidence>